<dbReference type="GO" id="GO:0003714">
    <property type="term" value="F:transcription corepressor activity"/>
    <property type="evidence" value="ECO:0007669"/>
    <property type="project" value="InterPro"/>
</dbReference>
<keyword evidence="2" id="KW-0479">Metal-binding</keyword>
<dbReference type="GO" id="GO:0016747">
    <property type="term" value="F:acyltransferase activity, transferring groups other than amino-acyl groups"/>
    <property type="evidence" value="ECO:0007669"/>
    <property type="project" value="InterPro"/>
</dbReference>
<evidence type="ECO:0000256" key="2">
    <source>
        <dbReference type="ARBA" id="ARBA00022723"/>
    </source>
</evidence>
<dbReference type="OrthoDB" id="1903104at2759"/>
<dbReference type="PROSITE" id="PS01359">
    <property type="entry name" value="ZF_PHD_1"/>
    <property type="match status" value="1"/>
</dbReference>
<dbReference type="InterPro" id="IPR000182">
    <property type="entry name" value="GNAT_dom"/>
</dbReference>
<evidence type="ECO:0000313" key="11">
    <source>
        <dbReference type="RefSeq" id="XP_027362469.1"/>
    </source>
</evidence>
<dbReference type="KEGG" id="aprc:113870069"/>
<dbReference type="RefSeq" id="XP_027362469.1">
    <property type="nucleotide sequence ID" value="XM_027506668.1"/>
</dbReference>
<dbReference type="InterPro" id="IPR011011">
    <property type="entry name" value="Znf_FYVE_PHD"/>
</dbReference>
<dbReference type="PANTHER" id="PTHR46309:SF12">
    <property type="entry name" value="GB|AAC80581.1"/>
    <property type="match status" value="1"/>
</dbReference>
<dbReference type="GO" id="GO:0005634">
    <property type="term" value="C:nucleus"/>
    <property type="evidence" value="ECO:0007669"/>
    <property type="project" value="UniProtKB-SubCell"/>
</dbReference>
<evidence type="ECO:0000256" key="4">
    <source>
        <dbReference type="ARBA" id="ARBA00022833"/>
    </source>
</evidence>
<dbReference type="Pfam" id="PF23209">
    <property type="entry name" value="IDM1_C"/>
    <property type="match status" value="1"/>
</dbReference>
<evidence type="ECO:0000256" key="3">
    <source>
        <dbReference type="ARBA" id="ARBA00022771"/>
    </source>
</evidence>
<keyword evidence="5" id="KW-0539">Nucleus</keyword>
<dbReference type="GO" id="GO:0008270">
    <property type="term" value="F:zinc ion binding"/>
    <property type="evidence" value="ECO:0007669"/>
    <property type="project" value="UniProtKB-KW"/>
</dbReference>
<dbReference type="InterPro" id="IPR042163">
    <property type="entry name" value="PHF12"/>
</dbReference>
<proteinExistence type="predicted"/>
<dbReference type="InterPro" id="IPR001841">
    <property type="entry name" value="Znf_RING"/>
</dbReference>
<dbReference type="CDD" id="cd04301">
    <property type="entry name" value="NAT_SF"/>
    <property type="match status" value="1"/>
</dbReference>
<evidence type="ECO:0000256" key="7">
    <source>
        <dbReference type="SAM" id="MobiDB-lite"/>
    </source>
</evidence>
<keyword evidence="4" id="KW-0862">Zinc</keyword>
<reference evidence="10" key="1">
    <citation type="journal article" date="2019" name="Toxins">
        <title>Detection of Abrin-Like and Prepropulchellin-Like Toxin Genes and Transcripts Using Whole Genome Sequencing and Full-Length Transcript Sequencing of Abrus precatorius.</title>
        <authorList>
            <person name="Hovde B.T."/>
            <person name="Daligault H.E."/>
            <person name="Hanschen E.R."/>
            <person name="Kunde Y.A."/>
            <person name="Johnson M.B."/>
            <person name="Starkenburg S.R."/>
            <person name="Johnson S.L."/>
        </authorList>
    </citation>
    <scope>NUCLEOTIDE SEQUENCE [LARGE SCALE GENOMIC DNA]</scope>
</reference>
<dbReference type="Gene3D" id="3.30.40.10">
    <property type="entry name" value="Zinc/RING finger domain, C3HC4 (zinc finger)"/>
    <property type="match status" value="2"/>
</dbReference>
<evidence type="ECO:0000259" key="8">
    <source>
        <dbReference type="PROSITE" id="PS50016"/>
    </source>
</evidence>
<feature type="region of interest" description="Disordered" evidence="7">
    <location>
        <begin position="1094"/>
        <end position="1129"/>
    </location>
</feature>
<evidence type="ECO:0000256" key="1">
    <source>
        <dbReference type="ARBA" id="ARBA00004123"/>
    </source>
</evidence>
<feature type="compositionally biased region" description="Polar residues" evidence="7">
    <location>
        <begin position="1108"/>
        <end position="1129"/>
    </location>
</feature>
<dbReference type="InterPro" id="IPR019786">
    <property type="entry name" value="Zinc_finger_PHD-type_CS"/>
</dbReference>
<name>A0A8B8M5N1_ABRPR</name>
<feature type="domain" description="PHD-type" evidence="8">
    <location>
        <begin position="731"/>
        <end position="776"/>
    </location>
</feature>
<dbReference type="InterPro" id="IPR014002">
    <property type="entry name" value="Agenet_dom_plant"/>
</dbReference>
<dbReference type="InterPro" id="IPR016181">
    <property type="entry name" value="Acyl_CoA_acyltransferase"/>
</dbReference>
<dbReference type="GO" id="GO:0006357">
    <property type="term" value="P:regulation of transcription by RNA polymerase II"/>
    <property type="evidence" value="ECO:0007669"/>
    <property type="project" value="TreeGrafter"/>
</dbReference>
<dbReference type="PANTHER" id="PTHR46309">
    <property type="entry name" value="PHD FINGER PROTEIN 12"/>
    <property type="match status" value="1"/>
</dbReference>
<evidence type="ECO:0000259" key="9">
    <source>
        <dbReference type="PROSITE" id="PS51186"/>
    </source>
</evidence>
<dbReference type="Pfam" id="PF22970">
    <property type="entry name" value="DUF7028"/>
    <property type="match status" value="2"/>
</dbReference>
<comment type="subcellular location">
    <subcellularLocation>
        <location evidence="1">Nucleus</location>
    </subcellularLocation>
</comment>
<dbReference type="InterPro" id="IPR054292">
    <property type="entry name" value="DUF7028"/>
</dbReference>
<evidence type="ECO:0000313" key="10">
    <source>
        <dbReference type="Proteomes" id="UP000694853"/>
    </source>
</evidence>
<dbReference type="InterPro" id="IPR059153">
    <property type="entry name" value="NSD_PHD-1st"/>
</dbReference>
<organism evidence="10 11">
    <name type="scientific">Abrus precatorius</name>
    <name type="common">Indian licorice</name>
    <name type="synonym">Glycine abrus</name>
    <dbReference type="NCBI Taxonomy" id="3816"/>
    <lineage>
        <taxon>Eukaryota</taxon>
        <taxon>Viridiplantae</taxon>
        <taxon>Streptophyta</taxon>
        <taxon>Embryophyta</taxon>
        <taxon>Tracheophyta</taxon>
        <taxon>Spermatophyta</taxon>
        <taxon>Magnoliopsida</taxon>
        <taxon>eudicotyledons</taxon>
        <taxon>Gunneridae</taxon>
        <taxon>Pentapetalae</taxon>
        <taxon>rosids</taxon>
        <taxon>fabids</taxon>
        <taxon>Fabales</taxon>
        <taxon>Fabaceae</taxon>
        <taxon>Papilionoideae</taxon>
        <taxon>50 kb inversion clade</taxon>
        <taxon>NPAAA clade</taxon>
        <taxon>indigoferoid/millettioid clade</taxon>
        <taxon>Abreae</taxon>
        <taxon>Abrus</taxon>
    </lineage>
</organism>
<dbReference type="GeneID" id="113870069"/>
<dbReference type="Gene3D" id="3.40.630.30">
    <property type="match status" value="1"/>
</dbReference>
<dbReference type="Pfam" id="PF05641">
    <property type="entry name" value="Agenet"/>
    <property type="match status" value="1"/>
</dbReference>
<reference evidence="11" key="2">
    <citation type="submission" date="2025-08" db="UniProtKB">
        <authorList>
            <consortium name="RefSeq"/>
        </authorList>
    </citation>
    <scope>IDENTIFICATION</scope>
    <source>
        <tissue evidence="11">Young leaves</tissue>
    </source>
</reference>
<dbReference type="InterPro" id="IPR008395">
    <property type="entry name" value="Agenet-like_dom"/>
</dbReference>
<dbReference type="SUPFAM" id="SSF57903">
    <property type="entry name" value="FYVE/PHD zinc finger"/>
    <property type="match status" value="1"/>
</dbReference>
<dbReference type="SMART" id="SM00184">
    <property type="entry name" value="RING"/>
    <property type="match status" value="2"/>
</dbReference>
<dbReference type="InterPro" id="IPR032308">
    <property type="entry name" value="TDBD"/>
</dbReference>
<dbReference type="InterPro" id="IPR001965">
    <property type="entry name" value="Znf_PHD"/>
</dbReference>
<dbReference type="PROSITE" id="PS51186">
    <property type="entry name" value="GNAT"/>
    <property type="match status" value="1"/>
</dbReference>
<dbReference type="Proteomes" id="UP000694853">
    <property type="component" value="Unplaced"/>
</dbReference>
<dbReference type="SMART" id="SM00743">
    <property type="entry name" value="Agenet"/>
    <property type="match status" value="2"/>
</dbReference>
<keyword evidence="10" id="KW-1185">Reference proteome</keyword>
<dbReference type="SMART" id="SM00249">
    <property type="entry name" value="PHD"/>
    <property type="match status" value="2"/>
</dbReference>
<dbReference type="InterPro" id="IPR013083">
    <property type="entry name" value="Znf_RING/FYVE/PHD"/>
</dbReference>
<feature type="domain" description="N-acetyltransferase" evidence="9">
    <location>
        <begin position="868"/>
        <end position="1029"/>
    </location>
</feature>
<dbReference type="Pfam" id="PF23011">
    <property type="entry name" value="PHD-1st_NSD"/>
    <property type="match status" value="1"/>
</dbReference>
<evidence type="ECO:0000256" key="5">
    <source>
        <dbReference type="ARBA" id="ARBA00023242"/>
    </source>
</evidence>
<dbReference type="AlphaFoldDB" id="A0A8B8M5N1"/>
<protein>
    <submittedName>
        <fullName evidence="11">Uncharacterized protein LOC113870069</fullName>
    </submittedName>
</protein>
<dbReference type="SUPFAM" id="SSF55729">
    <property type="entry name" value="Acyl-CoA N-acyltransferases (Nat)"/>
    <property type="match status" value="1"/>
</dbReference>
<gene>
    <name evidence="11" type="primary">LOC113870069</name>
</gene>
<keyword evidence="3 6" id="KW-0863">Zinc-finger</keyword>
<dbReference type="InterPro" id="IPR056511">
    <property type="entry name" value="IDM1_C"/>
</dbReference>
<sequence>MVMEGIDNCGSKKRKRGFAKKLQVNESVEVRSEEEGLLGSWHPGTVIYCGKLKRHIKYKNILENNGLNYLLDVVNVPKALDGEIESSYCYKRGFIRPIPPFVDFGTLDLKFGLCVDVIHKEAWWEGVIFDHCDGMKTRSVFFPDLGDEMQIEIHQLRITQDWDEVTGEWEQRGNWAFLELVEECERESLVAVSAKQIWYDVQGKEEFSMIGDWTYNVKYLWKNLVMEVVNDYLTLTVKYVISILNLPGNLINETRELNSDEAMANVDFNMTLTDKEIDVLKEPIPPVEVVSGANCFGRKRKHRSSTHLRSTYWTPLMFSEVELCPDAVRQYALGSSKRSRELWKERLQKHLAYLGWEIESSNKFNIKRYRYRSPDELGRKVYLSLVEVCKSMLEDPNKNNSLQSQKSRMHLTVDSHLSNVIPNPSQKNQDLNILPPSEVEPEFCHQAVVEYYYAHQSNNNKVDKKKLILKAKNHLLAEGWNFEYPPPTNKRRGIRYMSPQNKRFTTLHAACRFCIEEGIPEWAISDMQPSNVSGTNEENVDQVWSGELSHRVSQFLPKHPELDAMDGAASNRFTSNRKRKCLRNSKSNLRKCQSNGLPPSMLRSNKRVQNVSACPSQHKPLNVMSWLIDSNVVLPRSKVYYKAKGRQRTIHTMAVGKITHDGIKCNCCMKIYSLVGFEHHASGIITCRPSSSIFLEDGRSLLDCQMQIMQDHKTNQASEKPFSELCQGDNDYICSVCHDGGELILCDQCPSSFHKMCLGLKDVPDGIWVCPTCCCGICGQNKIHEDEDEHFRTCAQCEHKYHFRCLKNEAEDISRYRKTWFCGKDCEKIYEGLHKLLGVPVSVGVDNLTWTLVKFINSESCDLGSTESHLAAESFSKLNLALSLMHECFEPLKEPFSSKDLMEDVMFSSWSELNRLNFQGFYTVLLERNEELISVAIIRVYGKKVTEVPLVGTRLQYRRHGMCSILMNELEKKLMQLGVERLVLPAIPSMLETWTGSFGFAKMTSSERSQFLDYTFLDFQGTIMCQKLLMKIHSPDSVCLIGSQQKCESGSCSANYDKSCQISEVYQEEEINNGGMLNQQIGSCGHHGYGAIDPITMEEQPSPRDHQQCQNGTSSQFSLENQAGNRELN</sequence>
<dbReference type="InterPro" id="IPR019787">
    <property type="entry name" value="Znf_PHD-finger"/>
</dbReference>
<dbReference type="Pfam" id="PF16135">
    <property type="entry name" value="TDBD"/>
    <property type="match status" value="1"/>
</dbReference>
<accession>A0A8B8M5N1</accession>
<evidence type="ECO:0000256" key="6">
    <source>
        <dbReference type="PROSITE-ProRule" id="PRU00146"/>
    </source>
</evidence>
<dbReference type="PROSITE" id="PS50016">
    <property type="entry name" value="ZF_PHD_2"/>
    <property type="match status" value="1"/>
</dbReference>